<dbReference type="SMART" id="SM00184">
    <property type="entry name" value="RING"/>
    <property type="match status" value="1"/>
</dbReference>
<evidence type="ECO:0000256" key="15">
    <source>
        <dbReference type="SAM" id="MobiDB-lite"/>
    </source>
</evidence>
<keyword evidence="9" id="KW-0833">Ubl conjugation pathway</keyword>
<dbReference type="Proteomes" id="UP001189122">
    <property type="component" value="Unassembled WGS sequence"/>
</dbReference>
<sequence>MSCSSSDPPAFCSDDSPELKLSKPLSSQFLYSSLSFFYAVCSSDRVIFLQTQLQISESGIKKEVREMLPVVIFKESFLIRETQCSVCLGDYKSDECLKRIPPCGHTFHVECIDSWLSAHTTCPLCRVSLIPVARSAAADLPNPESQESDAGGQSSGGSPDQTEEGGGGGPPQSDGAVGLGSREEERGPGGGNSGGGLYAEPLPGEQEVDSRV</sequence>
<dbReference type="FunFam" id="3.30.40.10:FF:000503">
    <property type="entry name" value="RING-H2 finger protein ATL7"/>
    <property type="match status" value="1"/>
</dbReference>
<dbReference type="EMBL" id="LR743592">
    <property type="protein sequence ID" value="CAA2620436.1"/>
    <property type="molecule type" value="Genomic_DNA"/>
</dbReference>
<dbReference type="InterPro" id="IPR053070">
    <property type="entry name" value="RING-type_E3_ubiquitin-ligase"/>
</dbReference>
<dbReference type="InterPro" id="IPR013083">
    <property type="entry name" value="Znf_RING/FYVE/PHD"/>
</dbReference>
<dbReference type="EMBL" id="CACRZD030000005">
    <property type="protein sequence ID" value="CAA6660186.1"/>
    <property type="molecule type" value="Genomic_DNA"/>
</dbReference>
<evidence type="ECO:0000256" key="7">
    <source>
        <dbReference type="ARBA" id="ARBA00022723"/>
    </source>
</evidence>
<dbReference type="GO" id="GO:0016020">
    <property type="term" value="C:membrane"/>
    <property type="evidence" value="ECO:0007669"/>
    <property type="project" value="UniProtKB-SubCell"/>
</dbReference>
<dbReference type="AlphaFoldDB" id="A0A7I8IRK0"/>
<evidence type="ECO:0000256" key="1">
    <source>
        <dbReference type="ARBA" id="ARBA00000900"/>
    </source>
</evidence>
<keyword evidence="10" id="KW-0862">Zinc</keyword>
<feature type="region of interest" description="Disordered" evidence="15">
    <location>
        <begin position="138"/>
        <end position="212"/>
    </location>
</feature>
<evidence type="ECO:0000256" key="2">
    <source>
        <dbReference type="ARBA" id="ARBA00004167"/>
    </source>
</evidence>
<protein>
    <recommendedName>
        <fullName evidence="4">RING-type E3 ubiquitin transferase</fullName>
        <ecNumber evidence="4">2.3.2.27</ecNumber>
    </recommendedName>
</protein>
<evidence type="ECO:0000313" key="18">
    <source>
        <dbReference type="Proteomes" id="UP001189122"/>
    </source>
</evidence>
<accession>A0A7I8IRK0</accession>
<evidence type="ECO:0000256" key="14">
    <source>
        <dbReference type="PROSITE-ProRule" id="PRU00175"/>
    </source>
</evidence>
<comment type="similarity">
    <text evidence="13">Belongs to the RING-type zinc finger family. ATL subfamily.</text>
</comment>
<evidence type="ECO:0000256" key="5">
    <source>
        <dbReference type="ARBA" id="ARBA00022679"/>
    </source>
</evidence>
<name>A0A7I8IRK0_SPIIN</name>
<comment type="pathway">
    <text evidence="3">Protein modification; protein ubiquitination.</text>
</comment>
<feature type="compositionally biased region" description="Gly residues" evidence="15">
    <location>
        <begin position="188"/>
        <end position="197"/>
    </location>
</feature>
<keyword evidence="12" id="KW-0472">Membrane</keyword>
<comment type="catalytic activity">
    <reaction evidence="1">
        <text>S-ubiquitinyl-[E2 ubiquitin-conjugating enzyme]-L-cysteine + [acceptor protein]-L-lysine = [E2 ubiquitin-conjugating enzyme]-L-cysteine + N(6)-ubiquitinyl-[acceptor protein]-L-lysine.</text>
        <dbReference type="EC" id="2.3.2.27"/>
    </reaction>
</comment>
<dbReference type="GO" id="GO:0008270">
    <property type="term" value="F:zinc ion binding"/>
    <property type="evidence" value="ECO:0007669"/>
    <property type="project" value="UniProtKB-KW"/>
</dbReference>
<evidence type="ECO:0000256" key="6">
    <source>
        <dbReference type="ARBA" id="ARBA00022692"/>
    </source>
</evidence>
<evidence type="ECO:0000313" key="17">
    <source>
        <dbReference type="EMBL" id="CAA2620436.1"/>
    </source>
</evidence>
<dbReference type="Gene3D" id="3.30.40.10">
    <property type="entry name" value="Zinc/RING finger domain, C3HC4 (zinc finger)"/>
    <property type="match status" value="1"/>
</dbReference>
<organism evidence="17">
    <name type="scientific">Spirodela intermedia</name>
    <name type="common">Intermediate duckweed</name>
    <dbReference type="NCBI Taxonomy" id="51605"/>
    <lineage>
        <taxon>Eukaryota</taxon>
        <taxon>Viridiplantae</taxon>
        <taxon>Streptophyta</taxon>
        <taxon>Embryophyta</taxon>
        <taxon>Tracheophyta</taxon>
        <taxon>Spermatophyta</taxon>
        <taxon>Magnoliopsida</taxon>
        <taxon>Liliopsida</taxon>
        <taxon>Araceae</taxon>
        <taxon>Lemnoideae</taxon>
        <taxon>Spirodela</taxon>
    </lineage>
</organism>
<evidence type="ECO:0000256" key="9">
    <source>
        <dbReference type="ARBA" id="ARBA00022786"/>
    </source>
</evidence>
<keyword evidence="5" id="KW-0808">Transferase</keyword>
<evidence type="ECO:0000256" key="11">
    <source>
        <dbReference type="ARBA" id="ARBA00022989"/>
    </source>
</evidence>
<dbReference type="EC" id="2.3.2.27" evidence="4"/>
<dbReference type="SUPFAM" id="SSF57850">
    <property type="entry name" value="RING/U-box"/>
    <property type="match status" value="1"/>
</dbReference>
<evidence type="ECO:0000256" key="8">
    <source>
        <dbReference type="ARBA" id="ARBA00022771"/>
    </source>
</evidence>
<evidence type="ECO:0000256" key="12">
    <source>
        <dbReference type="ARBA" id="ARBA00023136"/>
    </source>
</evidence>
<feature type="domain" description="RING-type" evidence="16">
    <location>
        <begin position="84"/>
        <end position="126"/>
    </location>
</feature>
<dbReference type="PANTHER" id="PTHR47035:SF3">
    <property type="entry name" value="OS11G0150450 PROTEIN"/>
    <property type="match status" value="1"/>
</dbReference>
<keyword evidence="7" id="KW-0479">Metal-binding</keyword>
<evidence type="ECO:0000256" key="3">
    <source>
        <dbReference type="ARBA" id="ARBA00004906"/>
    </source>
</evidence>
<evidence type="ECO:0000256" key="10">
    <source>
        <dbReference type="ARBA" id="ARBA00022833"/>
    </source>
</evidence>
<keyword evidence="6" id="KW-0812">Transmembrane</keyword>
<evidence type="ECO:0000256" key="4">
    <source>
        <dbReference type="ARBA" id="ARBA00012483"/>
    </source>
</evidence>
<reference evidence="17 18" key="1">
    <citation type="submission" date="2019-12" db="EMBL/GenBank/DDBJ databases">
        <authorList>
            <person name="Scholz U."/>
            <person name="Mascher M."/>
            <person name="Fiebig A."/>
        </authorList>
    </citation>
    <scope>NUCLEOTIDE SEQUENCE</scope>
</reference>
<evidence type="ECO:0000256" key="13">
    <source>
        <dbReference type="ARBA" id="ARBA00024209"/>
    </source>
</evidence>
<dbReference type="CDD" id="cd16461">
    <property type="entry name" value="RING-H2_EL5-like"/>
    <property type="match status" value="1"/>
</dbReference>
<dbReference type="InterPro" id="IPR001841">
    <property type="entry name" value="Znf_RING"/>
</dbReference>
<comment type="subcellular location">
    <subcellularLocation>
        <location evidence="2">Membrane</location>
        <topology evidence="2">Single-pass membrane protein</topology>
    </subcellularLocation>
</comment>
<proteinExistence type="inferred from homology"/>
<keyword evidence="11" id="KW-1133">Transmembrane helix</keyword>
<dbReference type="Pfam" id="PF13639">
    <property type="entry name" value="zf-RING_2"/>
    <property type="match status" value="1"/>
</dbReference>
<dbReference type="PANTHER" id="PTHR47035">
    <property type="entry name" value="OS11G0150450 PROTEIN"/>
    <property type="match status" value="1"/>
</dbReference>
<dbReference type="GO" id="GO:0061630">
    <property type="term" value="F:ubiquitin protein ligase activity"/>
    <property type="evidence" value="ECO:0007669"/>
    <property type="project" value="UniProtKB-EC"/>
</dbReference>
<dbReference type="PROSITE" id="PS50089">
    <property type="entry name" value="ZF_RING_2"/>
    <property type="match status" value="1"/>
</dbReference>
<gene>
    <name evidence="17" type="ORF">SI7747_05006605</name>
</gene>
<keyword evidence="8 14" id="KW-0863">Zinc-finger</keyword>
<evidence type="ECO:0000259" key="16">
    <source>
        <dbReference type="PROSITE" id="PS50089"/>
    </source>
</evidence>
<keyword evidence="18" id="KW-1185">Reference proteome</keyword>